<keyword evidence="3" id="KW-1185">Reference proteome</keyword>
<organism evidence="2 3">
    <name type="scientific">Neoarthrinium moseri</name>
    <dbReference type="NCBI Taxonomy" id="1658444"/>
    <lineage>
        <taxon>Eukaryota</taxon>
        <taxon>Fungi</taxon>
        <taxon>Dikarya</taxon>
        <taxon>Ascomycota</taxon>
        <taxon>Pezizomycotina</taxon>
        <taxon>Sordariomycetes</taxon>
        <taxon>Xylariomycetidae</taxon>
        <taxon>Amphisphaeriales</taxon>
        <taxon>Apiosporaceae</taxon>
        <taxon>Neoarthrinium</taxon>
    </lineage>
</organism>
<feature type="region of interest" description="Disordered" evidence="1">
    <location>
        <begin position="1"/>
        <end position="29"/>
    </location>
</feature>
<gene>
    <name evidence="2" type="ORF">JX265_006767</name>
</gene>
<evidence type="ECO:0000313" key="3">
    <source>
        <dbReference type="Proteomes" id="UP000829685"/>
    </source>
</evidence>
<dbReference type="AlphaFoldDB" id="A0A9P9WKR6"/>
<sequence length="376" mass="43445">MRARLEGDYLALPPPERGEQTETLSPENLDGEHLNALTTALDHLLRTELAEFTYAQIIDGYPTTDSFHQFDWHPDLPDHPVKLHTSLCDGVLEQARAFRAAFDPLSLRFKPCTLQAFQDQTLGSQPFHLRLFELLAVSCHQIAVFLFENGHSRHKKEYDKWRAEQESLKEAGDERYRWRHVPPPVVFYHPEHVDYEQYPRGLSDVVGYWAEAKIFGGVLLFDRGESDTDCKQVFLHSALLSGPITIFPPTVDQLEKLVSFLGLESEDSDAASTACPLPILASKFNRPRWYRYHATKYFHIFRDKYDSRLPLRFPWPDKLVGKDFPELDDQLWLMNHEDQVANDHVPLDEAAVTAAKQRLKNITPSSPLWGYDERYL</sequence>
<dbReference type="EMBL" id="JAFIMR010000016">
    <property type="protein sequence ID" value="KAI1868788.1"/>
    <property type="molecule type" value="Genomic_DNA"/>
</dbReference>
<protein>
    <submittedName>
        <fullName evidence="2">Uncharacterized protein</fullName>
    </submittedName>
</protein>
<name>A0A9P9WKR6_9PEZI</name>
<proteinExistence type="predicted"/>
<comment type="caution">
    <text evidence="2">The sequence shown here is derived from an EMBL/GenBank/DDBJ whole genome shotgun (WGS) entry which is preliminary data.</text>
</comment>
<accession>A0A9P9WKR6</accession>
<dbReference type="Proteomes" id="UP000829685">
    <property type="component" value="Unassembled WGS sequence"/>
</dbReference>
<evidence type="ECO:0000256" key="1">
    <source>
        <dbReference type="SAM" id="MobiDB-lite"/>
    </source>
</evidence>
<reference evidence="2" key="1">
    <citation type="submission" date="2021-03" db="EMBL/GenBank/DDBJ databases">
        <title>Revisited historic fungal species revealed as producer of novel bioactive compounds through whole genome sequencing and comparative genomics.</title>
        <authorList>
            <person name="Vignolle G.A."/>
            <person name="Hochenegger N."/>
            <person name="Mach R.L."/>
            <person name="Mach-Aigner A.R."/>
            <person name="Javad Rahimi M."/>
            <person name="Salim K.A."/>
            <person name="Chan C.M."/>
            <person name="Lim L.B.L."/>
            <person name="Cai F."/>
            <person name="Druzhinina I.S."/>
            <person name="U'Ren J.M."/>
            <person name="Derntl C."/>
        </authorList>
    </citation>
    <scope>NUCLEOTIDE SEQUENCE</scope>
    <source>
        <strain evidence="2">TUCIM 5799</strain>
    </source>
</reference>
<evidence type="ECO:0000313" key="2">
    <source>
        <dbReference type="EMBL" id="KAI1868788.1"/>
    </source>
</evidence>